<name>A0A0H3K9V6_STAAE</name>
<dbReference type="Proteomes" id="UP000006386">
    <property type="component" value="Chromosome"/>
</dbReference>
<dbReference type="HOGENOM" id="CLU_2304271_0_0_9"/>
<protein>
    <submittedName>
        <fullName evidence="1">Uncharacterized protein</fullName>
    </submittedName>
</protein>
<evidence type="ECO:0000313" key="1">
    <source>
        <dbReference type="EMBL" id="BAF66305.1"/>
    </source>
</evidence>
<sequence length="100" mass="11476">MIKIIFRLLYLSASPPIIGEAKKPDNTFKANIIPNSWESLVLSIKYQLAPTVLIPTPNAEIISAKKNNLKFLIFNKSVINITFFQCKIYICELFYKLRVV</sequence>
<organism evidence="1 2">
    <name type="scientific">Staphylococcus aureus (strain Newman)</name>
    <dbReference type="NCBI Taxonomy" id="426430"/>
    <lineage>
        <taxon>Bacteria</taxon>
        <taxon>Bacillati</taxon>
        <taxon>Bacillota</taxon>
        <taxon>Bacilli</taxon>
        <taxon>Bacillales</taxon>
        <taxon>Staphylococcaceae</taxon>
        <taxon>Staphylococcus</taxon>
    </lineage>
</organism>
<proteinExistence type="predicted"/>
<evidence type="ECO:0000313" key="2">
    <source>
        <dbReference type="Proteomes" id="UP000006386"/>
    </source>
</evidence>
<dbReference type="KEGG" id="sae:NWMN_0033"/>
<dbReference type="AlphaFoldDB" id="A0A0H3K9V6"/>
<reference evidence="1 2" key="1">
    <citation type="journal article" date="2008" name="J. Bacteriol.">
        <title>Genome sequence of Staphylococcus aureus strain Newman and comparative analysis of staphylococcal genomes: polymorphism and evolution of two major pathogenicity islands.</title>
        <authorList>
            <person name="Baba T."/>
            <person name="Bae T."/>
            <person name="Schneewind O."/>
            <person name="Takeuchi F."/>
            <person name="Hiramatsu K."/>
        </authorList>
    </citation>
    <scope>NUCLEOTIDE SEQUENCE [LARGE SCALE GENOMIC DNA]</scope>
    <source>
        <strain evidence="1 2">Newman</strain>
    </source>
</reference>
<dbReference type="EMBL" id="AP009351">
    <property type="protein sequence ID" value="BAF66305.1"/>
    <property type="molecule type" value="Genomic_DNA"/>
</dbReference>
<accession>A0A0H3K9V6</accession>
<gene>
    <name evidence="1" type="ordered locus">NWMN_0033</name>
</gene>